<accession>A0ABQ4E352</accession>
<dbReference type="InterPro" id="IPR000914">
    <property type="entry name" value="SBP_5_dom"/>
</dbReference>
<evidence type="ECO:0000259" key="4">
    <source>
        <dbReference type="Pfam" id="PF00496"/>
    </source>
</evidence>
<comment type="similarity">
    <text evidence="1">Belongs to the bacterial solute-binding protein 5 family.</text>
</comment>
<keyword evidence="3" id="KW-0732">Signal</keyword>
<keyword evidence="2" id="KW-0813">Transport</keyword>
<dbReference type="Gene3D" id="3.40.190.10">
    <property type="entry name" value="Periplasmic binding protein-like II"/>
    <property type="match status" value="1"/>
</dbReference>
<comment type="caution">
    <text evidence="5">The sequence shown here is derived from an EMBL/GenBank/DDBJ whole genome shotgun (WGS) entry which is preliminary data.</text>
</comment>
<gene>
    <name evidence="5" type="ORF">Pen02_37080</name>
</gene>
<sequence>MVALGGCGDDPATSAGGRLTYAINQEPLCLDPHVASQSVTTAVARPVVDSLVWHDPDTGALRPWLATSWTTSADQLGWTFVLRDGVRFSDGTAFDAEAVRVNLDHVVDPATKSLGAASIIAPYYRDTQVVDARTVTVRLRQPFASLPLQLSTVAFGMQSPASLAKGVAATCVSIVGSGPFVMEGGWRKGQGVDYKRNDAYAWPPEGAAHRGPARLDSLHIKLITQDAARIGALTSGQVDVVARVPALDSKRIESSARVLRAEAPGENYSLYPNTASATFSDVRVRKAFRAGIDWDTLVQRLFAGAYRTAFGPLSPATRFAAADEDTAVPYDPALAARLLDEAGWSARDGEGYRVRDGKRLTVRYSSSRAAESAENITLSEQVQAEARKLGFDVRIVDVPISQVINNAQNGTYELMGTGFAGPDADVLRKLFGSDGVAVPGRMGSNIAKYRNPTVDAMFVAAQRTTDEARRAATYAEVQRQLVEDAVVFPVYAANTVIATSRSVQGVTFDGEASPNFYAATRTR</sequence>
<feature type="domain" description="Solute-binding protein family 5" evidence="4">
    <location>
        <begin position="61"/>
        <end position="425"/>
    </location>
</feature>
<evidence type="ECO:0000313" key="5">
    <source>
        <dbReference type="EMBL" id="GIG88772.1"/>
    </source>
</evidence>
<dbReference type="PIRSF" id="PIRSF002741">
    <property type="entry name" value="MppA"/>
    <property type="match status" value="1"/>
</dbReference>
<evidence type="ECO:0000256" key="2">
    <source>
        <dbReference type="ARBA" id="ARBA00022448"/>
    </source>
</evidence>
<dbReference type="Pfam" id="PF00496">
    <property type="entry name" value="SBP_bac_5"/>
    <property type="match status" value="1"/>
</dbReference>
<protein>
    <submittedName>
        <fullName evidence="5">Peptide ABC transporter</fullName>
    </submittedName>
</protein>
<keyword evidence="6" id="KW-1185">Reference proteome</keyword>
<dbReference type="PANTHER" id="PTHR30290:SF9">
    <property type="entry name" value="OLIGOPEPTIDE-BINDING PROTEIN APPA"/>
    <property type="match status" value="1"/>
</dbReference>
<dbReference type="InterPro" id="IPR030678">
    <property type="entry name" value="Peptide/Ni-bd"/>
</dbReference>
<proteinExistence type="inferred from homology"/>
<dbReference type="Proteomes" id="UP000646749">
    <property type="component" value="Unassembled WGS sequence"/>
</dbReference>
<dbReference type="PANTHER" id="PTHR30290">
    <property type="entry name" value="PERIPLASMIC BINDING COMPONENT OF ABC TRANSPORTER"/>
    <property type="match status" value="1"/>
</dbReference>
<dbReference type="EMBL" id="BONW01000016">
    <property type="protein sequence ID" value="GIG88772.1"/>
    <property type="molecule type" value="Genomic_DNA"/>
</dbReference>
<evidence type="ECO:0000313" key="6">
    <source>
        <dbReference type="Proteomes" id="UP000646749"/>
    </source>
</evidence>
<dbReference type="SUPFAM" id="SSF53850">
    <property type="entry name" value="Periplasmic binding protein-like II"/>
    <property type="match status" value="1"/>
</dbReference>
<organism evidence="5 6">
    <name type="scientific">Plantactinospora endophytica</name>
    <dbReference type="NCBI Taxonomy" id="673535"/>
    <lineage>
        <taxon>Bacteria</taxon>
        <taxon>Bacillati</taxon>
        <taxon>Actinomycetota</taxon>
        <taxon>Actinomycetes</taxon>
        <taxon>Micromonosporales</taxon>
        <taxon>Micromonosporaceae</taxon>
        <taxon>Plantactinospora</taxon>
    </lineage>
</organism>
<dbReference type="InterPro" id="IPR039424">
    <property type="entry name" value="SBP_5"/>
</dbReference>
<name>A0ABQ4E352_9ACTN</name>
<reference evidence="5 6" key="1">
    <citation type="submission" date="2021-01" db="EMBL/GenBank/DDBJ databases">
        <title>Whole genome shotgun sequence of Plantactinospora endophytica NBRC 110450.</title>
        <authorList>
            <person name="Komaki H."/>
            <person name="Tamura T."/>
        </authorList>
    </citation>
    <scope>NUCLEOTIDE SEQUENCE [LARGE SCALE GENOMIC DNA]</scope>
    <source>
        <strain evidence="5 6">NBRC 110450</strain>
    </source>
</reference>
<evidence type="ECO:0000256" key="3">
    <source>
        <dbReference type="ARBA" id="ARBA00022729"/>
    </source>
</evidence>
<dbReference type="Gene3D" id="3.10.105.10">
    <property type="entry name" value="Dipeptide-binding Protein, Domain 3"/>
    <property type="match status" value="1"/>
</dbReference>
<evidence type="ECO:0000256" key="1">
    <source>
        <dbReference type="ARBA" id="ARBA00005695"/>
    </source>
</evidence>
<dbReference type="CDD" id="cd08492">
    <property type="entry name" value="PBP2_NikA_DppA_OppA_like_15"/>
    <property type="match status" value="1"/>
</dbReference>